<dbReference type="PANTHER" id="PTHR33571">
    <property type="entry name" value="SSL8005 PROTEIN"/>
    <property type="match status" value="1"/>
</dbReference>
<dbReference type="GO" id="GO:0046872">
    <property type="term" value="F:metal ion binding"/>
    <property type="evidence" value="ECO:0007669"/>
    <property type="project" value="UniProtKB-KW"/>
</dbReference>
<comment type="caution">
    <text evidence="9">The sequence shown here is derived from an EMBL/GenBank/DDBJ whole genome shotgun (WGS) entry which is preliminary data.</text>
</comment>
<evidence type="ECO:0000256" key="6">
    <source>
        <dbReference type="ARBA" id="ARBA00022840"/>
    </source>
</evidence>
<reference evidence="9 10" key="1">
    <citation type="journal article" date="2011" name="Front. Microbiol.">
        <title>Two Strains of Crocosphaera watsonii with Highly Conserved Genomes are Distinguished by Strain-Specific Features.</title>
        <authorList>
            <person name="Bench S.R."/>
            <person name="Ilikchyan I.N."/>
            <person name="Tripp H.J."/>
            <person name="Zehr J.P."/>
        </authorList>
    </citation>
    <scope>NUCLEOTIDE SEQUENCE [LARGE SCALE GENOMIC DNA]</scope>
    <source>
        <strain evidence="9 10">WH 0003</strain>
    </source>
</reference>
<evidence type="ECO:0000256" key="1">
    <source>
        <dbReference type="ARBA" id="ARBA00001946"/>
    </source>
</evidence>
<keyword evidence="2" id="KW-0808">Transferase</keyword>
<dbReference type="InterPro" id="IPR043519">
    <property type="entry name" value="NT_sf"/>
</dbReference>
<dbReference type="GeneID" id="88767172"/>
<dbReference type="Pfam" id="PF18765">
    <property type="entry name" value="Polbeta"/>
    <property type="match status" value="1"/>
</dbReference>
<dbReference type="GO" id="GO:0005524">
    <property type="term" value="F:ATP binding"/>
    <property type="evidence" value="ECO:0007669"/>
    <property type="project" value="UniProtKB-KW"/>
</dbReference>
<protein>
    <recommendedName>
        <fullName evidence="8">Polymerase beta nucleotidyltransferase domain-containing protein</fullName>
    </recommendedName>
</protein>
<evidence type="ECO:0000256" key="2">
    <source>
        <dbReference type="ARBA" id="ARBA00022679"/>
    </source>
</evidence>
<keyword evidence="3" id="KW-0548">Nucleotidyltransferase</keyword>
<dbReference type="Gene3D" id="3.30.460.10">
    <property type="entry name" value="Beta Polymerase, domain 2"/>
    <property type="match status" value="1"/>
</dbReference>
<dbReference type="InterPro" id="IPR052038">
    <property type="entry name" value="Type-VII_TA_antitoxin"/>
</dbReference>
<keyword evidence="6" id="KW-0067">ATP-binding</keyword>
<evidence type="ECO:0000313" key="9">
    <source>
        <dbReference type="EMBL" id="EHJ11621.1"/>
    </source>
</evidence>
<dbReference type="EMBL" id="AESD01000536">
    <property type="protein sequence ID" value="EHJ11621.1"/>
    <property type="molecule type" value="Genomic_DNA"/>
</dbReference>
<dbReference type="SUPFAM" id="SSF81301">
    <property type="entry name" value="Nucleotidyltransferase"/>
    <property type="match status" value="1"/>
</dbReference>
<organism evidence="9 10">
    <name type="scientific">Crocosphaera watsonii WH 0003</name>
    <dbReference type="NCBI Taxonomy" id="423471"/>
    <lineage>
        <taxon>Bacteria</taxon>
        <taxon>Bacillati</taxon>
        <taxon>Cyanobacteriota</taxon>
        <taxon>Cyanophyceae</taxon>
        <taxon>Oscillatoriophycideae</taxon>
        <taxon>Chroococcales</taxon>
        <taxon>Aphanothecaceae</taxon>
        <taxon>Crocosphaera</taxon>
    </lineage>
</organism>
<dbReference type="InterPro" id="IPR041633">
    <property type="entry name" value="Polbeta"/>
</dbReference>
<name>G5J871_CROWT</name>
<dbReference type="PANTHER" id="PTHR33571:SF12">
    <property type="entry name" value="BSL3053 PROTEIN"/>
    <property type="match status" value="1"/>
</dbReference>
<evidence type="ECO:0000256" key="7">
    <source>
        <dbReference type="ARBA" id="ARBA00022842"/>
    </source>
</evidence>
<accession>G5J871</accession>
<dbReference type="Proteomes" id="UP000003477">
    <property type="component" value="Unassembled WGS sequence"/>
</dbReference>
<dbReference type="GO" id="GO:0016779">
    <property type="term" value="F:nucleotidyltransferase activity"/>
    <property type="evidence" value="ECO:0007669"/>
    <property type="project" value="UniProtKB-KW"/>
</dbReference>
<proteinExistence type="predicted"/>
<evidence type="ECO:0000256" key="5">
    <source>
        <dbReference type="ARBA" id="ARBA00022741"/>
    </source>
</evidence>
<comment type="cofactor">
    <cofactor evidence="1">
        <name>Mg(2+)</name>
        <dbReference type="ChEBI" id="CHEBI:18420"/>
    </cofactor>
</comment>
<evidence type="ECO:0000259" key="8">
    <source>
        <dbReference type="Pfam" id="PF18765"/>
    </source>
</evidence>
<keyword evidence="5" id="KW-0547">Nucleotide-binding</keyword>
<keyword evidence="7" id="KW-0460">Magnesium</keyword>
<dbReference type="CDD" id="cd05403">
    <property type="entry name" value="NT_KNTase_like"/>
    <property type="match status" value="1"/>
</dbReference>
<evidence type="ECO:0000313" key="10">
    <source>
        <dbReference type="Proteomes" id="UP000003477"/>
    </source>
</evidence>
<dbReference type="AlphaFoldDB" id="G5J871"/>
<keyword evidence="4" id="KW-0479">Metal-binding</keyword>
<evidence type="ECO:0000256" key="3">
    <source>
        <dbReference type="ARBA" id="ARBA00022695"/>
    </source>
</evidence>
<gene>
    <name evidence="9" type="ORF">CWATWH0003_3655</name>
</gene>
<evidence type="ECO:0000256" key="4">
    <source>
        <dbReference type="ARBA" id="ARBA00022723"/>
    </source>
</evidence>
<feature type="domain" description="Polymerase beta nucleotidyltransferase" evidence="8">
    <location>
        <begin position="14"/>
        <end position="101"/>
    </location>
</feature>
<dbReference type="PATRIC" id="fig|423471.3.peg.3434"/>
<sequence>MNKNLPITISRHTLSAFCKQYYIKKLSLFGSVLREDFTDKSDVDFLVEFETGKTPSFFTLARMERELSVIINLHKVDLRTPSELSIYFRDRVMQEAKVLYELS</sequence>
<dbReference type="RefSeq" id="WP_007306527.1">
    <property type="nucleotide sequence ID" value="NZ_AESD01000536.1"/>
</dbReference>